<sequence length="153" mass="16193">MVTGTVASTSKLVRFESAAAPGTIVVRTGERRLYLVLGDGRALRYVVGVGRAETQWSGSSRIAGKFIRPHWAPPAEIRRDNPRLPAVIASGSPSNPMGAAALTLSGGSYAIHGTNKPASIGGFVSYGCIRMHDADILDLYDRVSVGTRVVVTR</sequence>
<evidence type="ECO:0000256" key="3">
    <source>
        <dbReference type="ARBA" id="ARBA00022676"/>
    </source>
</evidence>
<comment type="similarity">
    <text evidence="2">Belongs to the YkuD family.</text>
</comment>
<gene>
    <name evidence="11" type="ORF">EJC49_22290</name>
</gene>
<keyword evidence="8 9" id="KW-0961">Cell wall biogenesis/degradation</keyword>
<dbReference type="PANTHER" id="PTHR30582">
    <property type="entry name" value="L,D-TRANSPEPTIDASE"/>
    <property type="match status" value="1"/>
</dbReference>
<evidence type="ECO:0000259" key="10">
    <source>
        <dbReference type="PROSITE" id="PS52029"/>
    </source>
</evidence>
<keyword evidence="5" id="KW-0378">Hydrolase</keyword>
<dbReference type="GO" id="GO:0016757">
    <property type="term" value="F:glycosyltransferase activity"/>
    <property type="evidence" value="ECO:0007669"/>
    <property type="project" value="UniProtKB-KW"/>
</dbReference>
<dbReference type="GO" id="GO:0071555">
    <property type="term" value="P:cell wall organization"/>
    <property type="evidence" value="ECO:0007669"/>
    <property type="project" value="UniProtKB-UniRule"/>
</dbReference>
<reference evidence="11 12" key="1">
    <citation type="submission" date="2018-12" db="EMBL/GenBank/DDBJ databases">
        <title>Mesorhizobium carbonis sp. nov., isolated from coal mine water.</title>
        <authorList>
            <person name="Xin W."/>
            <person name="Xu Z."/>
            <person name="Xiang F."/>
            <person name="Zhang J."/>
            <person name="Xi L."/>
            <person name="Liu J."/>
        </authorList>
    </citation>
    <scope>NUCLEOTIDE SEQUENCE [LARGE SCALE GENOMIC DNA]</scope>
    <source>
        <strain evidence="11 12">B2.3</strain>
    </source>
</reference>
<proteinExistence type="inferred from homology"/>
<evidence type="ECO:0000256" key="6">
    <source>
        <dbReference type="ARBA" id="ARBA00022960"/>
    </source>
</evidence>
<keyword evidence="7 9" id="KW-0573">Peptidoglycan synthesis</keyword>
<dbReference type="InterPro" id="IPR005490">
    <property type="entry name" value="LD_TPept_cat_dom"/>
</dbReference>
<dbReference type="Gene3D" id="2.40.440.10">
    <property type="entry name" value="L,D-transpeptidase catalytic domain-like"/>
    <property type="match status" value="1"/>
</dbReference>
<dbReference type="FunFam" id="2.40.440.10:FF:000002">
    <property type="entry name" value="L,D-transpeptidase ErfK/SrfK"/>
    <property type="match status" value="1"/>
</dbReference>
<dbReference type="GO" id="GO:0008360">
    <property type="term" value="P:regulation of cell shape"/>
    <property type="evidence" value="ECO:0007669"/>
    <property type="project" value="UniProtKB-UniRule"/>
</dbReference>
<dbReference type="CDD" id="cd16913">
    <property type="entry name" value="YkuD_like"/>
    <property type="match status" value="1"/>
</dbReference>
<dbReference type="Proteomes" id="UP000278398">
    <property type="component" value="Unassembled WGS sequence"/>
</dbReference>
<name>A0A3S0ANN0_9HYPH</name>
<dbReference type="RefSeq" id="WP_126702138.1">
    <property type="nucleotide sequence ID" value="NZ_RWKW01000102.1"/>
</dbReference>
<keyword evidence="3" id="KW-0328">Glycosyltransferase</keyword>
<evidence type="ECO:0000313" key="12">
    <source>
        <dbReference type="Proteomes" id="UP000278398"/>
    </source>
</evidence>
<dbReference type="PROSITE" id="PS52029">
    <property type="entry name" value="LD_TPASE"/>
    <property type="match status" value="1"/>
</dbReference>
<dbReference type="InterPro" id="IPR038063">
    <property type="entry name" value="Transpep_catalytic_dom"/>
</dbReference>
<evidence type="ECO:0000256" key="4">
    <source>
        <dbReference type="ARBA" id="ARBA00022679"/>
    </source>
</evidence>
<evidence type="ECO:0000256" key="7">
    <source>
        <dbReference type="ARBA" id="ARBA00022984"/>
    </source>
</evidence>
<dbReference type="InterPro" id="IPR050979">
    <property type="entry name" value="LD-transpeptidase"/>
</dbReference>
<evidence type="ECO:0000256" key="8">
    <source>
        <dbReference type="ARBA" id="ARBA00023316"/>
    </source>
</evidence>
<dbReference type="OrthoDB" id="9813664at2"/>
<evidence type="ECO:0000256" key="9">
    <source>
        <dbReference type="PROSITE-ProRule" id="PRU01373"/>
    </source>
</evidence>
<dbReference type="PANTHER" id="PTHR30582:SF24">
    <property type="entry name" value="L,D-TRANSPEPTIDASE ERFK_SRFK-RELATED"/>
    <property type="match status" value="1"/>
</dbReference>
<evidence type="ECO:0000256" key="5">
    <source>
        <dbReference type="ARBA" id="ARBA00022801"/>
    </source>
</evidence>
<evidence type="ECO:0000256" key="1">
    <source>
        <dbReference type="ARBA" id="ARBA00004752"/>
    </source>
</evidence>
<dbReference type="EMBL" id="RWKW01000102">
    <property type="protein sequence ID" value="RST83496.1"/>
    <property type="molecule type" value="Genomic_DNA"/>
</dbReference>
<keyword evidence="4" id="KW-0808">Transferase</keyword>
<dbReference type="AlphaFoldDB" id="A0A3S0ANN0"/>
<feature type="active site" description="Proton donor/acceptor" evidence="9">
    <location>
        <position position="112"/>
    </location>
</feature>
<dbReference type="GO" id="GO:0071972">
    <property type="term" value="F:peptidoglycan L,D-transpeptidase activity"/>
    <property type="evidence" value="ECO:0007669"/>
    <property type="project" value="TreeGrafter"/>
</dbReference>
<organism evidence="11 12">
    <name type="scientific">Aquibium carbonis</name>
    <dbReference type="NCBI Taxonomy" id="2495581"/>
    <lineage>
        <taxon>Bacteria</taxon>
        <taxon>Pseudomonadati</taxon>
        <taxon>Pseudomonadota</taxon>
        <taxon>Alphaproteobacteria</taxon>
        <taxon>Hyphomicrobiales</taxon>
        <taxon>Phyllobacteriaceae</taxon>
        <taxon>Aquibium</taxon>
    </lineage>
</organism>
<evidence type="ECO:0000256" key="2">
    <source>
        <dbReference type="ARBA" id="ARBA00005992"/>
    </source>
</evidence>
<dbReference type="SUPFAM" id="SSF141523">
    <property type="entry name" value="L,D-transpeptidase catalytic domain-like"/>
    <property type="match status" value="1"/>
</dbReference>
<comment type="caution">
    <text evidence="11">The sequence shown here is derived from an EMBL/GenBank/DDBJ whole genome shotgun (WGS) entry which is preliminary data.</text>
</comment>
<keyword evidence="6 9" id="KW-0133">Cell shape</keyword>
<comment type="pathway">
    <text evidence="1 9">Cell wall biogenesis; peptidoglycan biosynthesis.</text>
</comment>
<keyword evidence="12" id="KW-1185">Reference proteome</keyword>
<evidence type="ECO:0000313" key="11">
    <source>
        <dbReference type="EMBL" id="RST83496.1"/>
    </source>
</evidence>
<dbReference type="GO" id="GO:0005576">
    <property type="term" value="C:extracellular region"/>
    <property type="evidence" value="ECO:0007669"/>
    <property type="project" value="TreeGrafter"/>
</dbReference>
<feature type="active site" description="Nucleophile" evidence="9">
    <location>
        <position position="128"/>
    </location>
</feature>
<dbReference type="UniPathway" id="UPA00219"/>
<dbReference type="Pfam" id="PF03734">
    <property type="entry name" value="YkuD"/>
    <property type="match status" value="1"/>
</dbReference>
<feature type="domain" description="L,D-TPase catalytic" evidence="10">
    <location>
        <begin position="22"/>
        <end position="152"/>
    </location>
</feature>
<protein>
    <submittedName>
        <fullName evidence="11">L,D-transpeptidase</fullName>
    </submittedName>
</protein>
<dbReference type="GO" id="GO:0018104">
    <property type="term" value="P:peptidoglycan-protein cross-linking"/>
    <property type="evidence" value="ECO:0007669"/>
    <property type="project" value="TreeGrafter"/>
</dbReference>
<accession>A0A3S0ANN0</accession>